<dbReference type="RefSeq" id="WP_066534312.1">
    <property type="nucleotide sequence ID" value="NZ_CP021422.1"/>
</dbReference>
<organism evidence="3 5">
    <name type="scientific">Acutalibacter muris</name>
    <dbReference type="NCBI Taxonomy" id="1796620"/>
    <lineage>
        <taxon>Bacteria</taxon>
        <taxon>Bacillati</taxon>
        <taxon>Bacillota</taxon>
        <taxon>Clostridia</taxon>
        <taxon>Eubacteriales</taxon>
        <taxon>Acutalibacteraceae</taxon>
        <taxon>Acutalibacter</taxon>
    </lineage>
</organism>
<name>A0A1Z2XPC0_9FIRM</name>
<dbReference type="Proteomes" id="UP000196710">
    <property type="component" value="Chromosome"/>
</dbReference>
<proteinExistence type="predicted"/>
<reference evidence="4" key="2">
    <citation type="submission" date="2017-05" db="EMBL/GenBank/DDBJ databases">
        <title>Improved OligoMM genomes.</title>
        <authorList>
            <person name="Garzetti D."/>
        </authorList>
    </citation>
    <scope>NUCLEOTIDE SEQUENCE [LARGE SCALE GENOMIC DNA]</scope>
    <source>
        <strain evidence="4">KB18</strain>
    </source>
</reference>
<reference evidence="3 5" key="3">
    <citation type="submission" date="2020-11" db="EMBL/GenBank/DDBJ databases">
        <title>Closed and high quality bacterial genomes of the OMM12 community.</title>
        <authorList>
            <person name="Marbouty M."/>
            <person name="Lamy-Besnier Q."/>
            <person name="Debarbieux L."/>
            <person name="Koszul R."/>
        </authorList>
    </citation>
    <scope>NUCLEOTIDE SEQUENCE [LARGE SCALE GENOMIC DNA]</scope>
    <source>
        <strain evidence="3 5">KB18</strain>
    </source>
</reference>
<protein>
    <recommendedName>
        <fullName evidence="1">Large polyvalent protein-associated domain-containing protein</fullName>
    </recommendedName>
</protein>
<accession>A0A1Z2XPC0</accession>
<keyword evidence="4" id="KW-1185">Reference proteome</keyword>
<dbReference type="EMBL" id="CP021422">
    <property type="protein sequence ID" value="ASB40280.1"/>
    <property type="molecule type" value="Genomic_DNA"/>
</dbReference>
<reference evidence="2" key="1">
    <citation type="journal article" date="2017" name="Genome Announc.">
        <title>High-Quality Whole-Genome Sequences of the Oligo-Mouse-Microbiota Bacterial Community.</title>
        <authorList>
            <person name="Garzetti D."/>
            <person name="Brugiroux S."/>
            <person name="Bunk B."/>
            <person name="Pukall R."/>
            <person name="McCoy K.D."/>
            <person name="Macpherson A.J."/>
            <person name="Stecher B."/>
        </authorList>
    </citation>
    <scope>NUCLEOTIDE SEQUENCE</scope>
    <source>
        <strain evidence="2">KB18</strain>
    </source>
</reference>
<feature type="domain" description="Large polyvalent protein-associated" evidence="1">
    <location>
        <begin position="37"/>
        <end position="96"/>
    </location>
</feature>
<evidence type="ECO:0000313" key="2">
    <source>
        <dbReference type="EMBL" id="ASB40280.1"/>
    </source>
</evidence>
<dbReference type="Pfam" id="PF18824">
    <property type="entry name" value="LPD11"/>
    <property type="match status" value="1"/>
</dbReference>
<evidence type="ECO:0000259" key="1">
    <source>
        <dbReference type="Pfam" id="PF18824"/>
    </source>
</evidence>
<dbReference type="InterPro" id="IPR040789">
    <property type="entry name" value="LPD11"/>
</dbReference>
<dbReference type="Proteomes" id="UP000596035">
    <property type="component" value="Chromosome"/>
</dbReference>
<dbReference type="EMBL" id="CP065321">
    <property type="protein sequence ID" value="QQR29570.1"/>
    <property type="molecule type" value="Genomic_DNA"/>
</dbReference>
<evidence type="ECO:0000313" key="3">
    <source>
        <dbReference type="EMBL" id="QQR29570.1"/>
    </source>
</evidence>
<sequence length="103" mass="12447">MKSPQDPLTLTYIGDDSWSRPVYRAQFQHLWKDTDCGRLRCDCDYYLGYGNRNEDILCGTPQEHIECMKKRWLEFADDEKPEWLTWEQILEYERQMCTTPDKT</sequence>
<dbReference type="AlphaFoldDB" id="A0A1Z2XPC0"/>
<evidence type="ECO:0000313" key="4">
    <source>
        <dbReference type="Proteomes" id="UP000196710"/>
    </source>
</evidence>
<gene>
    <name evidence="2" type="ORF">ADH66_06175</name>
    <name evidence="3" type="ORF">I5Q82_16265</name>
</gene>
<dbReference type="KEGG" id="amur:ADH66_06175"/>
<evidence type="ECO:0000313" key="5">
    <source>
        <dbReference type="Proteomes" id="UP000596035"/>
    </source>
</evidence>